<dbReference type="InterPro" id="IPR047808">
    <property type="entry name" value="CueP-like"/>
</dbReference>
<dbReference type="InParanoid" id="U2FJY1"/>
<dbReference type="Pfam" id="PF21172">
    <property type="entry name" value="CueP"/>
    <property type="match status" value="1"/>
</dbReference>
<dbReference type="RefSeq" id="WP_008826864.1">
    <property type="nucleotide sequence ID" value="NZ_AFNU02000002.1"/>
</dbReference>
<evidence type="ECO:0000313" key="2">
    <source>
        <dbReference type="EMBL" id="ERJ13125.1"/>
    </source>
</evidence>
<dbReference type="AlphaFoldDB" id="U2FJY1"/>
<name>U2FJY1_9MOLU</name>
<keyword evidence="1" id="KW-0472">Membrane</keyword>
<comment type="caution">
    <text evidence="2">The sequence shown here is derived from an EMBL/GenBank/DDBJ whole genome shotgun (WGS) entry which is preliminary data.</text>
</comment>
<reference evidence="2 3" key="1">
    <citation type="journal article" date="2011" name="J. Bacteriol.">
        <title>Genome sequence of Haloplasma contractile, an unusual contractile bacterium from a deep-sea anoxic brine lake.</title>
        <authorList>
            <person name="Antunes A."/>
            <person name="Alam I."/>
            <person name="El Dorry H."/>
            <person name="Siam R."/>
            <person name="Robertson A."/>
            <person name="Bajic V.B."/>
            <person name="Stingl U."/>
        </authorList>
    </citation>
    <scope>NUCLEOTIDE SEQUENCE [LARGE SCALE GENOMIC DNA]</scope>
    <source>
        <strain evidence="2 3">SSD-17B</strain>
    </source>
</reference>
<protein>
    <submittedName>
        <fullName evidence="2">Periplasmic protein</fullName>
    </submittedName>
</protein>
<dbReference type="Gene3D" id="2.60.40.3700">
    <property type="match status" value="1"/>
</dbReference>
<dbReference type="NCBIfam" id="NF038094">
    <property type="entry name" value="CueP_fam"/>
    <property type="match status" value="1"/>
</dbReference>
<gene>
    <name evidence="2" type="ORF">HLPCO_000744</name>
</gene>
<reference evidence="2 3" key="2">
    <citation type="journal article" date="2013" name="PLoS ONE">
        <title>INDIGO - INtegrated Data Warehouse of MIcrobial GenOmes with Examples from the Red Sea Extremophiles.</title>
        <authorList>
            <person name="Alam I."/>
            <person name="Antunes A."/>
            <person name="Kamau A.A."/>
            <person name="Ba Alawi W."/>
            <person name="Kalkatawi M."/>
            <person name="Stingl U."/>
            <person name="Bajic V.B."/>
        </authorList>
    </citation>
    <scope>NUCLEOTIDE SEQUENCE [LARGE SCALE GENOMIC DNA]</scope>
    <source>
        <strain evidence="2 3">SSD-17B</strain>
    </source>
</reference>
<keyword evidence="1" id="KW-1133">Transmembrane helix</keyword>
<dbReference type="OrthoDB" id="411314at2"/>
<keyword evidence="1" id="KW-0812">Transmembrane</keyword>
<proteinExistence type="predicted"/>
<sequence>MELFKNKLIILVIIGILGSVLFVTLPNILSNKSETISEEKLQFLTKHNLNDLSVEEMVSTLDQTISEKSGFYASITSETLTLIDADNEFKYDTPEDQFYLSFAPYINNTHPCANHNLVTCRGELQNETVNVEIKDSTGTILINDQYTTMDNGFIGIWLPKNMDVTITVNHQGLTATQEISTYSGDNTCLTTLKMSE</sequence>
<dbReference type="EMBL" id="AFNU02000002">
    <property type="protein sequence ID" value="ERJ13125.1"/>
    <property type="molecule type" value="Genomic_DNA"/>
</dbReference>
<organism evidence="2 3">
    <name type="scientific">Haloplasma contractile SSD-17B</name>
    <dbReference type="NCBI Taxonomy" id="1033810"/>
    <lineage>
        <taxon>Bacteria</taxon>
        <taxon>Bacillati</taxon>
        <taxon>Mycoplasmatota</taxon>
        <taxon>Mollicutes</taxon>
        <taxon>Haloplasmatales</taxon>
        <taxon>Haloplasmataceae</taxon>
        <taxon>Haloplasma</taxon>
    </lineage>
</organism>
<accession>U2FJY1</accession>
<keyword evidence="3" id="KW-1185">Reference proteome</keyword>
<dbReference type="Proteomes" id="UP000005707">
    <property type="component" value="Unassembled WGS sequence"/>
</dbReference>
<dbReference type="eggNOG" id="ENOG502ZBTG">
    <property type="taxonomic scope" value="Bacteria"/>
</dbReference>
<feature type="transmembrane region" description="Helical" evidence="1">
    <location>
        <begin position="7"/>
        <end position="29"/>
    </location>
</feature>
<evidence type="ECO:0000256" key="1">
    <source>
        <dbReference type="SAM" id="Phobius"/>
    </source>
</evidence>
<evidence type="ECO:0000313" key="3">
    <source>
        <dbReference type="Proteomes" id="UP000005707"/>
    </source>
</evidence>